<dbReference type="NCBIfam" id="NF006243">
    <property type="entry name" value="PRK08381.1"/>
    <property type="match status" value="1"/>
</dbReference>
<organism evidence="8 10">
    <name type="scientific">Pyrococcus kukulkanii</name>
    <dbReference type="NCBI Taxonomy" id="1609559"/>
    <lineage>
        <taxon>Archaea</taxon>
        <taxon>Methanobacteriati</taxon>
        <taxon>Methanobacteriota</taxon>
        <taxon>Thermococci</taxon>
        <taxon>Thermococcales</taxon>
        <taxon>Thermococcaceae</taxon>
        <taxon>Pyrococcus</taxon>
    </lineage>
</organism>
<feature type="transmembrane region" description="Helical" evidence="7">
    <location>
        <begin position="6"/>
        <end position="23"/>
    </location>
</feature>
<dbReference type="GeneID" id="28491330"/>
<proteinExistence type="predicted"/>
<dbReference type="InterPro" id="IPR007208">
    <property type="entry name" value="MrpF/PhaF-like"/>
</dbReference>
<dbReference type="Proteomes" id="UP001571980">
    <property type="component" value="Unassembled WGS sequence"/>
</dbReference>
<accession>A0A127B9J8</accession>
<evidence type="ECO:0000256" key="3">
    <source>
        <dbReference type="ARBA" id="ARBA00022475"/>
    </source>
</evidence>
<comment type="subcellular location">
    <subcellularLocation>
        <location evidence="1">Cell membrane</location>
        <topology evidence="1">Multi-pass membrane protein</topology>
    </subcellularLocation>
</comment>
<dbReference type="AlphaFoldDB" id="A0A127B9J8"/>
<evidence type="ECO:0000256" key="4">
    <source>
        <dbReference type="ARBA" id="ARBA00022692"/>
    </source>
</evidence>
<evidence type="ECO:0000256" key="1">
    <source>
        <dbReference type="ARBA" id="ARBA00004651"/>
    </source>
</evidence>
<keyword evidence="11" id="KW-1185">Reference proteome</keyword>
<evidence type="ECO:0000313" key="11">
    <source>
        <dbReference type="Proteomes" id="UP001571980"/>
    </source>
</evidence>
<reference evidence="9 11" key="3">
    <citation type="submission" date="2023-03" db="EMBL/GenBank/DDBJ databases">
        <title>Speciation in Pyrococcus: adaptation to high temperature as a mechanism.</title>
        <authorList>
            <person name="Gu J."/>
        </authorList>
    </citation>
    <scope>NUCLEOTIDE SEQUENCE [LARGE SCALE GENOMIC DNA]</scope>
    <source>
        <strain evidence="9 11">LMOA34</strain>
    </source>
</reference>
<dbReference type="STRING" id="1609559.TQ32_05810"/>
<evidence type="ECO:0000313" key="9">
    <source>
        <dbReference type="EMBL" id="MFA4804131.1"/>
    </source>
</evidence>
<dbReference type="EMBL" id="JARRIG010000003">
    <property type="protein sequence ID" value="MFA4804131.1"/>
    <property type="molecule type" value="Genomic_DNA"/>
</dbReference>
<dbReference type="EMBL" id="CP010835">
    <property type="protein sequence ID" value="AMM54040.1"/>
    <property type="molecule type" value="Genomic_DNA"/>
</dbReference>
<feature type="transmembrane region" description="Helical" evidence="7">
    <location>
        <begin position="60"/>
        <end position="80"/>
    </location>
</feature>
<keyword evidence="5 7" id="KW-1133">Transmembrane helix</keyword>
<dbReference type="GO" id="GO:0005886">
    <property type="term" value="C:plasma membrane"/>
    <property type="evidence" value="ECO:0007669"/>
    <property type="project" value="UniProtKB-SubCell"/>
</dbReference>
<evidence type="ECO:0000256" key="7">
    <source>
        <dbReference type="SAM" id="Phobius"/>
    </source>
</evidence>
<keyword evidence="3" id="KW-1003">Cell membrane</keyword>
<sequence>MAKESILVAGIGVLLFTALMAMYRVIAGPTLADRIVGLNTVTTKVVGIIAILAVLWREWYLIDAAIVLLMVNSVSGLILAKYMERRGRNA</sequence>
<feature type="transmembrane region" description="Helical" evidence="7">
    <location>
        <begin position="35"/>
        <end position="54"/>
    </location>
</feature>
<evidence type="ECO:0000313" key="10">
    <source>
        <dbReference type="Proteomes" id="UP000070587"/>
    </source>
</evidence>
<reference evidence="8 10" key="2">
    <citation type="journal article" date="2016" name="Int. J. Syst. Evol. Microbiol.">
        <title>Pyrococcus kukulkanii sp. nov., a hyperthermophilic, piezophilic archaeon isolated from a deep-sea hydrothermal vent.</title>
        <authorList>
            <person name="Callac N."/>
            <person name="Oger P."/>
            <person name="Lesongeur F."/>
            <person name="Rattray J.E."/>
            <person name="Vannier P."/>
            <person name="Michoud G."/>
            <person name="Beauverger M."/>
            <person name="Gayet N."/>
            <person name="Rouxel O."/>
            <person name="Jebbar M."/>
            <person name="Godfroy A."/>
        </authorList>
    </citation>
    <scope>NUCLEOTIDE SEQUENCE [LARGE SCALE GENOMIC DNA]</scope>
    <source>
        <strain evidence="8 10">NCB100</strain>
    </source>
</reference>
<dbReference type="PATRIC" id="fig|1609559.3.peg.1218"/>
<dbReference type="Pfam" id="PF04066">
    <property type="entry name" value="MrpF_PhaF"/>
    <property type="match status" value="1"/>
</dbReference>
<keyword evidence="4 7" id="KW-0812">Transmembrane</keyword>
<dbReference type="RefSeq" id="WP_068322177.1">
    <property type="nucleotide sequence ID" value="NZ_CP010835.1"/>
</dbReference>
<dbReference type="KEGG" id="pyc:TQ32_05810"/>
<protein>
    <submittedName>
        <fullName evidence="9">Monovalent cation/H+ antiporter complex subunit F</fullName>
    </submittedName>
    <submittedName>
        <fullName evidence="8">Monovalent cation/H+ antiporter subunit F</fullName>
    </submittedName>
</protein>
<keyword evidence="6 7" id="KW-0472">Membrane</keyword>
<dbReference type="GO" id="GO:0015385">
    <property type="term" value="F:sodium:proton antiporter activity"/>
    <property type="evidence" value="ECO:0007669"/>
    <property type="project" value="TreeGrafter"/>
</dbReference>
<evidence type="ECO:0000256" key="6">
    <source>
        <dbReference type="ARBA" id="ARBA00023136"/>
    </source>
</evidence>
<evidence type="ECO:0000256" key="5">
    <source>
        <dbReference type="ARBA" id="ARBA00022989"/>
    </source>
</evidence>
<keyword evidence="2" id="KW-0813">Transport</keyword>
<name>A0A127B9J8_9EURY</name>
<evidence type="ECO:0000313" key="8">
    <source>
        <dbReference type="EMBL" id="AMM54040.1"/>
    </source>
</evidence>
<dbReference type="PANTHER" id="PTHR34702:SF1">
    <property type="entry name" value="NA(+)_H(+) ANTIPORTER SUBUNIT F"/>
    <property type="match status" value="1"/>
</dbReference>
<reference evidence="10" key="1">
    <citation type="submission" date="2015-02" db="EMBL/GenBank/DDBJ databases">
        <title>Pyrococcus kukulkanii sp. nov., a novel hyperthermophilic archaeon isolated from a deep-sea hydrothermal vent at the Guaymas Basin.</title>
        <authorList>
            <person name="Oger P.M."/>
            <person name="Callac N."/>
            <person name="Jebbar M."/>
            <person name="Godfroy A."/>
        </authorList>
    </citation>
    <scope>NUCLEOTIDE SEQUENCE [LARGE SCALE GENOMIC DNA]</scope>
    <source>
        <strain evidence="10">NCB100</strain>
    </source>
</reference>
<dbReference type="OrthoDB" id="84883at2157"/>
<evidence type="ECO:0000256" key="2">
    <source>
        <dbReference type="ARBA" id="ARBA00022448"/>
    </source>
</evidence>
<gene>
    <name evidence="9" type="ORF">P8X34_05170</name>
    <name evidence="8" type="ORF">TQ32_05810</name>
</gene>
<dbReference type="Proteomes" id="UP000070587">
    <property type="component" value="Chromosome"/>
</dbReference>
<dbReference type="PANTHER" id="PTHR34702">
    <property type="entry name" value="NA(+)/H(+) ANTIPORTER SUBUNIT F1"/>
    <property type="match status" value="1"/>
</dbReference>